<feature type="compositionally biased region" description="Basic residues" evidence="1">
    <location>
        <begin position="31"/>
        <end position="48"/>
    </location>
</feature>
<sequence>MSGVGINPRTAHCVVSPTPWCVGVASVPCRRRGSPGRCRRRRRPRPGSRRLYTAGSIPRPRTTRSSIHALFSPRAKEIRPGKLAGIKNEDHSDARRSPIKDQLVARSLRDPLTTVAFAIHYSSGSKLRERVRRLPRDII</sequence>
<dbReference type="Proteomes" id="UP001430953">
    <property type="component" value="Unassembled WGS sequence"/>
</dbReference>
<feature type="compositionally biased region" description="Basic and acidic residues" evidence="1">
    <location>
        <begin position="87"/>
        <end position="98"/>
    </location>
</feature>
<evidence type="ECO:0000313" key="2">
    <source>
        <dbReference type="EMBL" id="KAL0118809.1"/>
    </source>
</evidence>
<reference evidence="2 3" key="1">
    <citation type="submission" date="2023-03" db="EMBL/GenBank/DDBJ databases">
        <title>High recombination rates correlate with genetic variation in Cardiocondyla obscurior ants.</title>
        <authorList>
            <person name="Errbii M."/>
        </authorList>
    </citation>
    <scope>NUCLEOTIDE SEQUENCE [LARGE SCALE GENOMIC DNA]</scope>
    <source>
        <strain evidence="2">Alpha-2009</strain>
        <tissue evidence="2">Whole body</tissue>
    </source>
</reference>
<comment type="caution">
    <text evidence="2">The sequence shown here is derived from an EMBL/GenBank/DDBJ whole genome shotgun (WGS) entry which is preliminary data.</text>
</comment>
<protein>
    <submittedName>
        <fullName evidence="2">Uncharacterized protein</fullName>
    </submittedName>
</protein>
<keyword evidence="3" id="KW-1185">Reference proteome</keyword>
<dbReference type="AlphaFoldDB" id="A0AAW2FS45"/>
<gene>
    <name evidence="2" type="ORF">PUN28_009462</name>
</gene>
<evidence type="ECO:0000313" key="3">
    <source>
        <dbReference type="Proteomes" id="UP001430953"/>
    </source>
</evidence>
<dbReference type="EMBL" id="JADYXP020000008">
    <property type="protein sequence ID" value="KAL0118809.1"/>
    <property type="molecule type" value="Genomic_DNA"/>
</dbReference>
<feature type="region of interest" description="Disordered" evidence="1">
    <location>
        <begin position="31"/>
        <end position="98"/>
    </location>
</feature>
<organism evidence="2 3">
    <name type="scientific">Cardiocondyla obscurior</name>
    <dbReference type="NCBI Taxonomy" id="286306"/>
    <lineage>
        <taxon>Eukaryota</taxon>
        <taxon>Metazoa</taxon>
        <taxon>Ecdysozoa</taxon>
        <taxon>Arthropoda</taxon>
        <taxon>Hexapoda</taxon>
        <taxon>Insecta</taxon>
        <taxon>Pterygota</taxon>
        <taxon>Neoptera</taxon>
        <taxon>Endopterygota</taxon>
        <taxon>Hymenoptera</taxon>
        <taxon>Apocrita</taxon>
        <taxon>Aculeata</taxon>
        <taxon>Formicoidea</taxon>
        <taxon>Formicidae</taxon>
        <taxon>Myrmicinae</taxon>
        <taxon>Cardiocondyla</taxon>
    </lineage>
</organism>
<evidence type="ECO:0000256" key="1">
    <source>
        <dbReference type="SAM" id="MobiDB-lite"/>
    </source>
</evidence>
<name>A0AAW2FS45_9HYME</name>
<accession>A0AAW2FS45</accession>
<proteinExistence type="predicted"/>